<dbReference type="GO" id="GO:0008146">
    <property type="term" value="F:sulfotransferase activity"/>
    <property type="evidence" value="ECO:0007669"/>
    <property type="project" value="TreeGrafter"/>
</dbReference>
<dbReference type="InterPro" id="IPR045886">
    <property type="entry name" value="ThiF/MoeB/HesA"/>
</dbReference>
<dbReference type="InterPro" id="IPR036873">
    <property type="entry name" value="Rhodanese-like_dom_sf"/>
</dbReference>
<dbReference type="GO" id="GO:0005524">
    <property type="term" value="F:ATP binding"/>
    <property type="evidence" value="ECO:0007669"/>
    <property type="project" value="UniProtKB-KW"/>
</dbReference>
<evidence type="ECO:0000313" key="5">
    <source>
        <dbReference type="EMBL" id="AIF07519.1"/>
    </source>
</evidence>
<keyword evidence="1" id="KW-0808">Transferase</keyword>
<dbReference type="GO" id="GO:0005829">
    <property type="term" value="C:cytosol"/>
    <property type="evidence" value="ECO:0007669"/>
    <property type="project" value="TreeGrafter"/>
</dbReference>
<dbReference type="GO" id="GO:0008641">
    <property type="term" value="F:ubiquitin-like modifier activating enzyme activity"/>
    <property type="evidence" value="ECO:0007669"/>
    <property type="project" value="InterPro"/>
</dbReference>
<organism evidence="5">
    <name type="scientific">uncultured marine group II/III euryarchaeote KM3_203_B10</name>
    <dbReference type="NCBI Taxonomy" id="1457981"/>
    <lineage>
        <taxon>Archaea</taxon>
        <taxon>Methanobacteriati</taxon>
        <taxon>Methanobacteriota</taxon>
        <taxon>environmental samples</taxon>
    </lineage>
</organism>
<dbReference type="InterPro" id="IPR000594">
    <property type="entry name" value="ThiF_NAD_FAD-bd"/>
</dbReference>
<name>A0A075GUV8_9EURY</name>
<dbReference type="InterPro" id="IPR001763">
    <property type="entry name" value="Rhodanese-like_dom"/>
</dbReference>
<dbReference type="PANTHER" id="PTHR10953">
    <property type="entry name" value="UBIQUITIN-ACTIVATING ENZYME E1"/>
    <property type="match status" value="1"/>
</dbReference>
<dbReference type="FunFam" id="3.40.50.720:FF:000033">
    <property type="entry name" value="Adenylyltransferase and sulfurtransferase MOCS3"/>
    <property type="match status" value="1"/>
</dbReference>
<dbReference type="Gene3D" id="3.40.250.10">
    <property type="entry name" value="Rhodanese-like domain"/>
    <property type="match status" value="1"/>
</dbReference>
<dbReference type="CDD" id="cd00757">
    <property type="entry name" value="ThiF_MoeB_HesA_family"/>
    <property type="match status" value="1"/>
</dbReference>
<dbReference type="Gene3D" id="3.40.50.720">
    <property type="entry name" value="NAD(P)-binding Rossmann-like Domain"/>
    <property type="match status" value="1"/>
</dbReference>
<dbReference type="SUPFAM" id="SSF69572">
    <property type="entry name" value="Activating enzymes of the ubiquitin-like proteins"/>
    <property type="match status" value="1"/>
</dbReference>
<dbReference type="InterPro" id="IPR035985">
    <property type="entry name" value="Ubiquitin-activating_enz"/>
</dbReference>
<dbReference type="Pfam" id="PF00581">
    <property type="entry name" value="Rhodanese"/>
    <property type="match status" value="1"/>
</dbReference>
<dbReference type="GO" id="GO:0004792">
    <property type="term" value="F:thiosulfate-cyanide sulfurtransferase activity"/>
    <property type="evidence" value="ECO:0007669"/>
    <property type="project" value="TreeGrafter"/>
</dbReference>
<gene>
    <name evidence="5" type="primary">MOCS3</name>
    <name evidence="5" type="synonym">moeB</name>
    <name evidence="5" type="synonym">UBA4</name>
</gene>
<dbReference type="AlphaFoldDB" id="A0A075GUV8"/>
<dbReference type="NCBIfam" id="NF004281">
    <property type="entry name" value="PRK05690.1"/>
    <property type="match status" value="1"/>
</dbReference>
<dbReference type="EMBL" id="KF900804">
    <property type="protein sequence ID" value="AIF07519.1"/>
    <property type="molecule type" value="Genomic_DNA"/>
</dbReference>
<dbReference type="Pfam" id="PF00899">
    <property type="entry name" value="ThiF"/>
    <property type="match status" value="1"/>
</dbReference>
<sequence length="386" mass="41362">MTDLSPDELVRYSRHLMLPEVGSEGQARLKQGSVLVIGAGGLGSPALLYLAAAGVGRIGIIDDDAVDLSNLQRQVIHETHSVGEAKAGSAAARLAGVNPEVDVRTHTTRLTSENALEIIGDYDVIVDGTDNIPTRYLVSDACEILGKPWVYGSIYRFEGQVTLFNHDNGPNYRDLFPEPPPPEAIPSCAEAGVLGVLPAVIGGLQATEAVKLLLGIGESLSGRLLVYDALHMDFRTLKVGELPARPAVSELIDYEQFCAGPNPTPPVSDAAGQPMLTSVQEISPTDFVSQRETGWSPFLLDVRTSAEEQIVSLPGTDLRVSHLNILVEQDSLPKDRDIVVYCRTGGRSEAVASALSRVGFDSDRLFNLDGGIHAWSDQVDSAVPKY</sequence>
<evidence type="ECO:0000256" key="1">
    <source>
        <dbReference type="ARBA" id="ARBA00022679"/>
    </source>
</evidence>
<reference evidence="5" key="1">
    <citation type="journal article" date="2014" name="Genome Biol. Evol.">
        <title>Pangenome evidence for extensive interdomain horizontal transfer affecting lineage core and shell genes in uncultured planktonic thaumarchaeota and euryarchaeota.</title>
        <authorList>
            <person name="Deschamps P."/>
            <person name="Zivanovic Y."/>
            <person name="Moreira D."/>
            <person name="Rodriguez-Valera F."/>
            <person name="Lopez-Garcia P."/>
        </authorList>
    </citation>
    <scope>NUCLEOTIDE SEQUENCE</scope>
</reference>
<evidence type="ECO:0000256" key="2">
    <source>
        <dbReference type="ARBA" id="ARBA00022741"/>
    </source>
</evidence>
<accession>A0A075GUV8</accession>
<keyword evidence="3" id="KW-0067">ATP-binding</keyword>
<evidence type="ECO:0000256" key="3">
    <source>
        <dbReference type="ARBA" id="ARBA00022840"/>
    </source>
</evidence>
<dbReference type="SMART" id="SM00450">
    <property type="entry name" value="RHOD"/>
    <property type="match status" value="1"/>
</dbReference>
<proteinExistence type="predicted"/>
<keyword evidence="2" id="KW-0547">Nucleotide-binding</keyword>
<feature type="domain" description="Rhodanese" evidence="4">
    <location>
        <begin position="299"/>
        <end position="384"/>
    </location>
</feature>
<evidence type="ECO:0000259" key="4">
    <source>
        <dbReference type="PROSITE" id="PS50206"/>
    </source>
</evidence>
<dbReference type="PROSITE" id="PS50206">
    <property type="entry name" value="RHODANESE_3"/>
    <property type="match status" value="1"/>
</dbReference>
<protein>
    <submittedName>
        <fullName evidence="5">UBA/THIF-type NAD/FAD binding protein (MOCS3, UBA4, moeB)</fullName>
    </submittedName>
</protein>
<dbReference type="GO" id="GO:0016779">
    <property type="term" value="F:nucleotidyltransferase activity"/>
    <property type="evidence" value="ECO:0007669"/>
    <property type="project" value="TreeGrafter"/>
</dbReference>
<dbReference type="PANTHER" id="PTHR10953:SF102">
    <property type="entry name" value="ADENYLYLTRANSFERASE AND SULFURTRANSFERASE MOCS3"/>
    <property type="match status" value="1"/>
</dbReference>